<dbReference type="Gene3D" id="3.40.30.60">
    <property type="entry name" value="FHIPEP family, domain 1"/>
    <property type="match status" value="1"/>
</dbReference>
<dbReference type="InterPro" id="IPR025505">
    <property type="entry name" value="FHIPEP_CS"/>
</dbReference>
<feature type="transmembrane region" description="Helical" evidence="7">
    <location>
        <begin position="288"/>
        <end position="312"/>
    </location>
</feature>
<dbReference type="GO" id="GO:0044780">
    <property type="term" value="P:bacterial-type flagellum assembly"/>
    <property type="evidence" value="ECO:0007669"/>
    <property type="project" value="TreeGrafter"/>
</dbReference>
<dbReference type="PROSITE" id="PS00994">
    <property type="entry name" value="FHIPEP"/>
    <property type="match status" value="1"/>
</dbReference>
<dbReference type="GO" id="GO:0009306">
    <property type="term" value="P:protein secretion"/>
    <property type="evidence" value="ECO:0007669"/>
    <property type="project" value="InterPro"/>
</dbReference>
<comment type="subcellular location">
    <subcellularLocation>
        <location evidence="1">Cell membrane</location>
        <topology evidence="1">Multi-pass membrane protein</topology>
    </subcellularLocation>
</comment>
<dbReference type="Pfam" id="PF00771">
    <property type="entry name" value="FHIPEP"/>
    <property type="match status" value="1"/>
</dbReference>
<dbReference type="InterPro" id="IPR001712">
    <property type="entry name" value="T3SS_FHIPEP"/>
</dbReference>
<protein>
    <submittedName>
        <fullName evidence="8">Type III protein export, membrane component</fullName>
    </submittedName>
</protein>
<evidence type="ECO:0000256" key="5">
    <source>
        <dbReference type="ARBA" id="ARBA00022989"/>
    </source>
</evidence>
<dbReference type="Gene3D" id="3.40.50.12790">
    <property type="entry name" value="FHIPEP family, domain 4"/>
    <property type="match status" value="1"/>
</dbReference>
<feature type="transmembrane region" description="Helical" evidence="7">
    <location>
        <begin position="52"/>
        <end position="71"/>
    </location>
</feature>
<dbReference type="PRINTS" id="PR00949">
    <property type="entry name" value="TYPE3IMAPROT"/>
</dbReference>
<organism evidence="8 9">
    <name type="scientific">Buchnera aphidicola subsp. Cinara cedri (strain Cc)</name>
    <dbReference type="NCBI Taxonomy" id="372461"/>
    <lineage>
        <taxon>Bacteria</taxon>
        <taxon>Pseudomonadati</taxon>
        <taxon>Pseudomonadota</taxon>
        <taxon>Gammaproteobacteria</taxon>
        <taxon>Enterobacterales</taxon>
        <taxon>Erwiniaceae</taxon>
        <taxon>Buchnera</taxon>
    </lineage>
</organism>
<dbReference type="Gene3D" id="1.10.8.540">
    <property type="entry name" value="FHIPEP family, domain 3"/>
    <property type="match status" value="1"/>
</dbReference>
<evidence type="ECO:0000256" key="3">
    <source>
        <dbReference type="ARBA" id="ARBA00022475"/>
    </source>
</evidence>
<dbReference type="Proteomes" id="UP000000669">
    <property type="component" value="Chromosome"/>
</dbReference>
<sequence length="699" mass="80588">MENNSLIKNISLLFNYFKKIIYKNLNSLFFPFLILSILCLLILPLPTFVLDLFFTFNIIFSIIILIVSIFVVKILDFSSFPTILLFSTLFRLSLNISSTRIILLNGHTGSCSAGHVIESFGFFLIRGNFFIGIIIFIMLVIINFSVISNGSSRIAEVGARFILDAMPGKQMAIDADLNSGLISEKQAKKRRLEIHKEAEFYGSMDGASKFIRGDAIAGIIIMIVNVIGGLLIGIVQYKMSLLKAIKIYSILTIGDGLVSQIPSLIISIASGIILTRSNSDKINIGEKIIYQVFNNSKVIFFSSIIFCFFGLIPGMPNFIFLFFSVLFFILSWYINYRKNINKNFSKILKFKKRKKIDISWNDIEFEDLLRIELSSIFFKLCYQKEYNNLIKKLQFLRKNIAQDYGFLLPEINIIHNSKLDRGQYKIFIKGVELFSGFIFFDKLLIINKERDLINISGIKITDSFFSFPVFWINPVIKDTLLNKKIVFLDSNVLIIKNFNKIIRNNLYNLFGFQETQQLLDRISQHYPKLIDYLIPNLMSIITFQNILQNLLKDDISIKDIRTIVETLIKYSSQFKNNIEELTNIIRIALKEFITQKFFFKNKYINVIGLSTNFENILLKFVGNNKNQIEPIFSEKLIEKTKSAIILQKKNNLPVVLLVNPKIRVLLSNFFLNCNIILPVLSFSEISENRVIKITQFIDK</sequence>
<dbReference type="InterPro" id="IPR042193">
    <property type="entry name" value="FHIPEP_3"/>
</dbReference>
<feature type="transmembrane region" description="Helical" evidence="7">
    <location>
        <begin position="28"/>
        <end position="46"/>
    </location>
</feature>
<dbReference type="EMBL" id="CP000263">
    <property type="protein sequence ID" value="ABJ90627.1"/>
    <property type="molecule type" value="Genomic_DNA"/>
</dbReference>
<gene>
    <name evidence="8" type="primary">flhA</name>
    <name evidence="8" type="ordered locus">BCc_151</name>
</gene>
<evidence type="ECO:0000256" key="2">
    <source>
        <dbReference type="ARBA" id="ARBA00008835"/>
    </source>
</evidence>
<feature type="transmembrane region" description="Helical" evidence="7">
    <location>
        <begin position="83"/>
        <end position="103"/>
    </location>
</feature>
<feature type="transmembrane region" description="Helical" evidence="7">
    <location>
        <begin position="123"/>
        <end position="144"/>
    </location>
</feature>
<dbReference type="InterPro" id="IPR042196">
    <property type="entry name" value="FHIPEP_4"/>
</dbReference>
<dbReference type="GO" id="GO:0005886">
    <property type="term" value="C:plasma membrane"/>
    <property type="evidence" value="ECO:0007669"/>
    <property type="project" value="UniProtKB-SubCell"/>
</dbReference>
<dbReference type="PANTHER" id="PTHR30161:SF1">
    <property type="entry name" value="FLAGELLAR BIOSYNTHESIS PROTEIN FLHA-RELATED"/>
    <property type="match status" value="1"/>
</dbReference>
<evidence type="ECO:0000313" key="8">
    <source>
        <dbReference type="EMBL" id="ABJ90627.1"/>
    </source>
</evidence>
<name>Q057S2_BUCCC</name>
<evidence type="ECO:0000256" key="6">
    <source>
        <dbReference type="ARBA" id="ARBA00023136"/>
    </source>
</evidence>
<evidence type="ECO:0000256" key="4">
    <source>
        <dbReference type="ARBA" id="ARBA00022692"/>
    </source>
</evidence>
<feature type="transmembrane region" description="Helical" evidence="7">
    <location>
        <begin position="215"/>
        <end position="237"/>
    </location>
</feature>
<feature type="transmembrane region" description="Helical" evidence="7">
    <location>
        <begin position="318"/>
        <end position="336"/>
    </location>
</feature>
<evidence type="ECO:0000256" key="7">
    <source>
        <dbReference type="SAM" id="Phobius"/>
    </source>
</evidence>
<keyword evidence="5 7" id="KW-1133">Transmembrane helix</keyword>
<dbReference type="AlphaFoldDB" id="Q057S2"/>
<dbReference type="eggNOG" id="COG1298">
    <property type="taxonomic scope" value="Bacteria"/>
</dbReference>
<dbReference type="KEGG" id="bcc:BCc_151"/>
<keyword evidence="6 7" id="KW-0472">Membrane</keyword>
<evidence type="ECO:0000313" key="9">
    <source>
        <dbReference type="Proteomes" id="UP000000669"/>
    </source>
</evidence>
<dbReference type="InterPro" id="IPR042194">
    <property type="entry name" value="FHIPEP_1"/>
</dbReference>
<evidence type="ECO:0000256" key="1">
    <source>
        <dbReference type="ARBA" id="ARBA00004651"/>
    </source>
</evidence>
<dbReference type="PIRSF" id="PIRSF005419">
    <property type="entry name" value="FlhA"/>
    <property type="match status" value="1"/>
</dbReference>
<proteinExistence type="inferred from homology"/>
<keyword evidence="3" id="KW-1003">Cell membrane</keyword>
<accession>Q057S2</accession>
<reference evidence="8 9" key="1">
    <citation type="journal article" date="2006" name="Science">
        <title>A small microbial genome: the end of a long symbiotic relationship?</title>
        <authorList>
            <person name="Perez-Brocal V."/>
            <person name="Gil R."/>
            <person name="Ramos S."/>
            <person name="Lamelas A."/>
            <person name="Postigo M."/>
            <person name="Michelena J.M."/>
            <person name="Silva F.J."/>
            <person name="Moya A."/>
            <person name="Latorre A."/>
        </authorList>
    </citation>
    <scope>NUCLEOTIDE SEQUENCE [LARGE SCALE GENOMIC DNA]</scope>
    <source>
        <strain evidence="9">Cc</strain>
    </source>
</reference>
<dbReference type="STRING" id="372461.BCc_151"/>
<feature type="transmembrane region" description="Helical" evidence="7">
    <location>
        <begin position="257"/>
        <end position="276"/>
    </location>
</feature>
<keyword evidence="9" id="KW-1185">Reference proteome</keyword>
<dbReference type="HOGENOM" id="CLU_015346_3_0_6"/>
<comment type="similarity">
    <text evidence="2">Belongs to the FHIPEP (flagella/HR/invasion proteins export pore) family.</text>
</comment>
<dbReference type="PANTHER" id="PTHR30161">
    <property type="entry name" value="FLAGELLAR EXPORT PROTEIN, MEMBRANE FLHA SUBUNIT-RELATED"/>
    <property type="match status" value="1"/>
</dbReference>
<keyword evidence="4 7" id="KW-0812">Transmembrane</keyword>